<name>A0A0V0QW44_PSEPJ</name>
<dbReference type="AlphaFoldDB" id="A0A0V0QW44"/>
<dbReference type="CDD" id="cd00158">
    <property type="entry name" value="RHOD"/>
    <property type="match status" value="1"/>
</dbReference>
<feature type="domain" description="Rhodanese" evidence="1">
    <location>
        <begin position="17"/>
        <end position="108"/>
    </location>
</feature>
<proteinExistence type="predicted"/>
<reference evidence="2 3" key="1">
    <citation type="journal article" date="2015" name="Sci. Rep.">
        <title>Genome of the facultative scuticociliatosis pathogen Pseudocohnilembus persalinus provides insight into its virulence through horizontal gene transfer.</title>
        <authorList>
            <person name="Xiong J."/>
            <person name="Wang G."/>
            <person name="Cheng J."/>
            <person name="Tian M."/>
            <person name="Pan X."/>
            <person name="Warren A."/>
            <person name="Jiang C."/>
            <person name="Yuan D."/>
            <person name="Miao W."/>
        </authorList>
    </citation>
    <scope>NUCLEOTIDE SEQUENCE [LARGE SCALE GENOMIC DNA]</scope>
    <source>
        <strain evidence="2">36N120E</strain>
    </source>
</reference>
<keyword evidence="3" id="KW-1185">Reference proteome</keyword>
<dbReference type="EMBL" id="LDAU01000094">
    <property type="protein sequence ID" value="KRX06588.1"/>
    <property type="molecule type" value="Genomic_DNA"/>
</dbReference>
<evidence type="ECO:0000313" key="3">
    <source>
        <dbReference type="Proteomes" id="UP000054937"/>
    </source>
</evidence>
<sequence length="194" mass="23161">MEEKKIYLSFSKFKQYIDQGAKIIDTRNKDEYIKNHIEGSYNVQLEGNFEEQMEHLFTPQTAMVLICDRDTERTAVRRLQNIDFTENVLGYLYNGIEVYKDNMDQTKHPLQSFHNLNDNQFVEIYYLQNNNFENMEIVDLRPEYERNMNGFIQGSINVDVNELEKVVKLNTQTNQFTYSLSQRKTFKKNLLIQL</sequence>
<dbReference type="InParanoid" id="A0A0V0QW44"/>
<dbReference type="InterPro" id="IPR036873">
    <property type="entry name" value="Rhodanese-like_dom_sf"/>
</dbReference>
<dbReference type="SUPFAM" id="SSF52821">
    <property type="entry name" value="Rhodanese/Cell cycle control phosphatase"/>
    <property type="match status" value="2"/>
</dbReference>
<dbReference type="Proteomes" id="UP000054937">
    <property type="component" value="Unassembled WGS sequence"/>
</dbReference>
<organism evidence="2 3">
    <name type="scientific">Pseudocohnilembus persalinus</name>
    <name type="common">Ciliate</name>
    <dbReference type="NCBI Taxonomy" id="266149"/>
    <lineage>
        <taxon>Eukaryota</taxon>
        <taxon>Sar</taxon>
        <taxon>Alveolata</taxon>
        <taxon>Ciliophora</taxon>
        <taxon>Intramacronucleata</taxon>
        <taxon>Oligohymenophorea</taxon>
        <taxon>Scuticociliatia</taxon>
        <taxon>Philasterida</taxon>
        <taxon>Pseudocohnilembidae</taxon>
        <taxon>Pseudocohnilembus</taxon>
    </lineage>
</organism>
<dbReference type="PROSITE" id="PS50206">
    <property type="entry name" value="RHODANESE_3"/>
    <property type="match status" value="1"/>
</dbReference>
<evidence type="ECO:0000259" key="1">
    <source>
        <dbReference type="PROSITE" id="PS50206"/>
    </source>
</evidence>
<accession>A0A0V0QW44</accession>
<dbReference type="Gene3D" id="3.40.250.10">
    <property type="entry name" value="Rhodanese-like domain"/>
    <property type="match status" value="1"/>
</dbReference>
<gene>
    <name evidence="2" type="ORF">PPERSA_13067</name>
</gene>
<dbReference type="Pfam" id="PF00581">
    <property type="entry name" value="Rhodanese"/>
    <property type="match status" value="1"/>
</dbReference>
<comment type="caution">
    <text evidence="2">The sequence shown here is derived from an EMBL/GenBank/DDBJ whole genome shotgun (WGS) entry which is preliminary data.</text>
</comment>
<evidence type="ECO:0000313" key="2">
    <source>
        <dbReference type="EMBL" id="KRX06588.1"/>
    </source>
</evidence>
<protein>
    <submittedName>
        <fullName evidence="2">Rhodanese-like domain</fullName>
    </submittedName>
</protein>
<dbReference type="InterPro" id="IPR001763">
    <property type="entry name" value="Rhodanese-like_dom"/>
</dbReference>